<reference evidence="3 4" key="1">
    <citation type="submission" date="2015-11" db="EMBL/GenBank/DDBJ databases">
        <title>Expanding the genomic diversity of Burkholderia species for the development of highly accurate diagnostics.</title>
        <authorList>
            <person name="Sahl J."/>
            <person name="Keim P."/>
            <person name="Wagner D."/>
        </authorList>
    </citation>
    <scope>NUCLEOTIDE SEQUENCE [LARGE SCALE GENOMIC DNA]</scope>
    <source>
        <strain evidence="3 4">MSMB2087WGS</strain>
    </source>
</reference>
<evidence type="ECO:0000313" key="4">
    <source>
        <dbReference type="Proteomes" id="UP000060630"/>
    </source>
</evidence>
<evidence type="ECO:0000313" key="3">
    <source>
        <dbReference type="EMBL" id="KWA81528.1"/>
    </source>
</evidence>
<dbReference type="NCBIfam" id="NF033545">
    <property type="entry name" value="transpos_IS630"/>
    <property type="match status" value="1"/>
</dbReference>
<dbReference type="Pfam" id="PF13358">
    <property type="entry name" value="DDE_3"/>
    <property type="match status" value="1"/>
</dbReference>
<evidence type="ECO:0000259" key="2">
    <source>
        <dbReference type="Pfam" id="PF13592"/>
    </source>
</evidence>
<dbReference type="PANTHER" id="PTHR46564:SF1">
    <property type="entry name" value="TRANSPOSASE"/>
    <property type="match status" value="1"/>
</dbReference>
<dbReference type="PANTHER" id="PTHR46564">
    <property type="entry name" value="TRANSPOSASE"/>
    <property type="match status" value="1"/>
</dbReference>
<sequence>MQWLAQAVRDHSPLQFKFEFGLWTLSLIAALIERQFGKKLALSGVSRIMKLLGFTAQKPLYQACQQDSTLVRQWEFETYPAIRTEARKVGATIYFADESGIRSDYHTGTTWAPQGCTPVVEATGKRFSLNMISAVGPQGEFRFMVHDGTVTATVFREFLGRLMIGAQRPIFLVLDGHPIHKATLAQDFVQAQKGRLKLFYLPPYSPHLNPDEQVWAHVKRSVSKRLVQTKDEMKRLAIGALRRIQKLPALVKSFFRQPECQYAAM</sequence>
<dbReference type="InterPro" id="IPR047655">
    <property type="entry name" value="Transpos_IS630-like"/>
</dbReference>
<comment type="caution">
    <text evidence="3">The sequence shown here is derived from an EMBL/GenBank/DDBJ whole genome shotgun (WGS) entry which is preliminary data.</text>
</comment>
<proteinExistence type="predicted"/>
<name>A0A106Q861_9BURK</name>
<dbReference type="EMBL" id="LPHD01000084">
    <property type="protein sequence ID" value="KWA81528.1"/>
    <property type="molecule type" value="Genomic_DNA"/>
</dbReference>
<gene>
    <name evidence="3" type="ORF">WL29_28915</name>
</gene>
<dbReference type="Gene3D" id="3.30.420.10">
    <property type="entry name" value="Ribonuclease H-like superfamily/Ribonuclease H"/>
    <property type="match status" value="1"/>
</dbReference>
<feature type="domain" description="Winged helix-turn helix" evidence="2">
    <location>
        <begin position="19"/>
        <end position="75"/>
    </location>
</feature>
<dbReference type="GO" id="GO:0003676">
    <property type="term" value="F:nucleic acid binding"/>
    <property type="evidence" value="ECO:0007669"/>
    <property type="project" value="InterPro"/>
</dbReference>
<evidence type="ECO:0000259" key="1">
    <source>
        <dbReference type="Pfam" id="PF13358"/>
    </source>
</evidence>
<dbReference type="InterPro" id="IPR036397">
    <property type="entry name" value="RNaseH_sf"/>
</dbReference>
<dbReference type="Pfam" id="PF13592">
    <property type="entry name" value="HTH_33"/>
    <property type="match status" value="1"/>
</dbReference>
<dbReference type="AlphaFoldDB" id="A0A106Q861"/>
<dbReference type="InterPro" id="IPR038717">
    <property type="entry name" value="Tc1-like_DDE_dom"/>
</dbReference>
<accession>A0A106Q861</accession>
<dbReference type="InterPro" id="IPR025959">
    <property type="entry name" value="Winged_HTH_dom"/>
</dbReference>
<feature type="domain" description="Tc1-like transposase DDE" evidence="1">
    <location>
        <begin position="93"/>
        <end position="234"/>
    </location>
</feature>
<dbReference type="Proteomes" id="UP000060630">
    <property type="component" value="Unassembled WGS sequence"/>
</dbReference>
<organism evidence="3 4">
    <name type="scientific">Burkholderia ubonensis</name>
    <dbReference type="NCBI Taxonomy" id="101571"/>
    <lineage>
        <taxon>Bacteria</taxon>
        <taxon>Pseudomonadati</taxon>
        <taxon>Pseudomonadota</taxon>
        <taxon>Betaproteobacteria</taxon>
        <taxon>Burkholderiales</taxon>
        <taxon>Burkholderiaceae</taxon>
        <taxon>Burkholderia</taxon>
        <taxon>Burkholderia cepacia complex</taxon>
    </lineage>
</organism>
<protein>
    <submittedName>
        <fullName evidence="3">Transposase</fullName>
    </submittedName>
</protein>